<dbReference type="AlphaFoldDB" id="A0A0F5YL96"/>
<keyword evidence="1" id="KW-0472">Membrane</keyword>
<dbReference type="Proteomes" id="UP000033607">
    <property type="component" value="Unassembled WGS sequence"/>
</dbReference>
<gene>
    <name evidence="2" type="ORF">WN50_03355</name>
</gene>
<evidence type="ECO:0008006" key="4">
    <source>
        <dbReference type="Google" id="ProtNLM"/>
    </source>
</evidence>
<protein>
    <recommendedName>
        <fullName evidence="4">DUF2214 domain-containing protein</fullName>
    </recommendedName>
</protein>
<dbReference type="RefSeq" id="WP_046277089.1">
    <property type="nucleotide sequence ID" value="NZ_LATL02000140.1"/>
</dbReference>
<feature type="transmembrane region" description="Helical" evidence="1">
    <location>
        <begin position="102"/>
        <end position="121"/>
    </location>
</feature>
<sequence>MELAIETEWLVQLKNSALVEIVNQWVWTYPMIEVVHILGITLLVGSVALFDLRLLGVSRHLLVTDLAQHLLPVSYAGFGVVVLSGFLLFATDAPAIALNPVFRLKLILILGTGINAIIFHWQCYPSVLQWNRNIKPPGRVQLIAMVSLLLWVAVIICGNLIAYV</sequence>
<proteinExistence type="predicted"/>
<keyword evidence="1" id="KW-1133">Transmembrane helix</keyword>
<evidence type="ECO:0000256" key="1">
    <source>
        <dbReference type="SAM" id="Phobius"/>
    </source>
</evidence>
<dbReference type="EMBL" id="LATL02000140">
    <property type="protein sequence ID" value="KKD39442.1"/>
    <property type="molecule type" value="Genomic_DNA"/>
</dbReference>
<comment type="caution">
    <text evidence="2">The sequence shown here is derived from an EMBL/GenBank/DDBJ whole genome shotgun (WGS) entry which is preliminary data.</text>
</comment>
<organism evidence="2 3">
    <name type="scientific">Limnoraphis robusta CS-951</name>
    <dbReference type="NCBI Taxonomy" id="1637645"/>
    <lineage>
        <taxon>Bacteria</taxon>
        <taxon>Bacillati</taxon>
        <taxon>Cyanobacteriota</taxon>
        <taxon>Cyanophyceae</taxon>
        <taxon>Oscillatoriophycideae</taxon>
        <taxon>Oscillatoriales</taxon>
        <taxon>Sirenicapillariaceae</taxon>
        <taxon>Limnoraphis</taxon>
    </lineage>
</organism>
<evidence type="ECO:0000313" key="2">
    <source>
        <dbReference type="EMBL" id="KKD39442.1"/>
    </source>
</evidence>
<feature type="transmembrane region" description="Helical" evidence="1">
    <location>
        <begin position="70"/>
        <end position="90"/>
    </location>
</feature>
<dbReference type="PATRIC" id="fig|1637645.4.peg.2832"/>
<reference evidence="2 3" key="1">
    <citation type="submission" date="2015-06" db="EMBL/GenBank/DDBJ databases">
        <title>Draft genome assembly of filamentous brackish cyanobacterium Limnoraphis robusta strain CS-951.</title>
        <authorList>
            <person name="Willis A."/>
            <person name="Parks M."/>
            <person name="Burford M.A."/>
        </authorList>
    </citation>
    <scope>NUCLEOTIDE SEQUENCE [LARGE SCALE GENOMIC DNA]</scope>
    <source>
        <strain evidence="2 3">CS-951</strain>
    </source>
</reference>
<evidence type="ECO:0000313" key="3">
    <source>
        <dbReference type="Proteomes" id="UP000033607"/>
    </source>
</evidence>
<feature type="transmembrane region" description="Helical" evidence="1">
    <location>
        <begin position="27"/>
        <end position="50"/>
    </location>
</feature>
<accession>A0A0F5YL96</accession>
<feature type="transmembrane region" description="Helical" evidence="1">
    <location>
        <begin position="142"/>
        <end position="163"/>
    </location>
</feature>
<dbReference type="OrthoDB" id="3536934at2"/>
<name>A0A0F5YL96_9CYAN</name>
<keyword evidence="1" id="KW-0812">Transmembrane</keyword>